<keyword evidence="2" id="KW-1185">Reference proteome</keyword>
<dbReference type="AlphaFoldDB" id="A0A2R6W606"/>
<sequence>MHSFTHITEQVDRISSFPASPRLSACLQYIHCSQRKEPDYDEIRHSILRKRCMLFPKLWIYSSPYTCWLDIGPDMRDKNLSRKRFFQHHRGASNYWNVRCSSASLPPSALCDLFCSPSDSLPSWLGLASVRELPPRSASNLRAVGRIDLTYWSCREASAEGENSADGCGRQPANRFSKKKIASLFWNFVVRLVLLRPSIHNSGFPELPLIWDAVQRLMSCSMMSQICKGPEFFNRFPRP</sequence>
<dbReference type="Proteomes" id="UP000244005">
    <property type="component" value="Unassembled WGS sequence"/>
</dbReference>
<reference evidence="2" key="1">
    <citation type="journal article" date="2017" name="Cell">
        <title>Insights into land plant evolution garnered from the Marchantia polymorpha genome.</title>
        <authorList>
            <person name="Bowman J.L."/>
            <person name="Kohchi T."/>
            <person name="Yamato K.T."/>
            <person name="Jenkins J."/>
            <person name="Shu S."/>
            <person name="Ishizaki K."/>
            <person name="Yamaoka S."/>
            <person name="Nishihama R."/>
            <person name="Nakamura Y."/>
            <person name="Berger F."/>
            <person name="Adam C."/>
            <person name="Aki S.S."/>
            <person name="Althoff F."/>
            <person name="Araki T."/>
            <person name="Arteaga-Vazquez M.A."/>
            <person name="Balasubrmanian S."/>
            <person name="Barry K."/>
            <person name="Bauer D."/>
            <person name="Boehm C.R."/>
            <person name="Briginshaw L."/>
            <person name="Caballero-Perez J."/>
            <person name="Catarino B."/>
            <person name="Chen F."/>
            <person name="Chiyoda S."/>
            <person name="Chovatia M."/>
            <person name="Davies K.M."/>
            <person name="Delmans M."/>
            <person name="Demura T."/>
            <person name="Dierschke T."/>
            <person name="Dolan L."/>
            <person name="Dorantes-Acosta A.E."/>
            <person name="Eklund D.M."/>
            <person name="Florent S.N."/>
            <person name="Flores-Sandoval E."/>
            <person name="Fujiyama A."/>
            <person name="Fukuzawa H."/>
            <person name="Galik B."/>
            <person name="Grimanelli D."/>
            <person name="Grimwood J."/>
            <person name="Grossniklaus U."/>
            <person name="Hamada T."/>
            <person name="Haseloff J."/>
            <person name="Hetherington A.J."/>
            <person name="Higo A."/>
            <person name="Hirakawa Y."/>
            <person name="Hundley H.N."/>
            <person name="Ikeda Y."/>
            <person name="Inoue K."/>
            <person name="Inoue S.I."/>
            <person name="Ishida S."/>
            <person name="Jia Q."/>
            <person name="Kakita M."/>
            <person name="Kanazawa T."/>
            <person name="Kawai Y."/>
            <person name="Kawashima T."/>
            <person name="Kennedy M."/>
            <person name="Kinose K."/>
            <person name="Kinoshita T."/>
            <person name="Kohara Y."/>
            <person name="Koide E."/>
            <person name="Komatsu K."/>
            <person name="Kopischke S."/>
            <person name="Kubo M."/>
            <person name="Kyozuka J."/>
            <person name="Lagercrantz U."/>
            <person name="Lin S.S."/>
            <person name="Lindquist E."/>
            <person name="Lipzen A.M."/>
            <person name="Lu C.W."/>
            <person name="De Luna E."/>
            <person name="Martienssen R.A."/>
            <person name="Minamino N."/>
            <person name="Mizutani M."/>
            <person name="Mizutani M."/>
            <person name="Mochizuki N."/>
            <person name="Monte I."/>
            <person name="Mosher R."/>
            <person name="Nagasaki H."/>
            <person name="Nakagami H."/>
            <person name="Naramoto S."/>
            <person name="Nishitani K."/>
            <person name="Ohtani M."/>
            <person name="Okamoto T."/>
            <person name="Okumura M."/>
            <person name="Phillips J."/>
            <person name="Pollak B."/>
            <person name="Reinders A."/>
            <person name="Rovekamp M."/>
            <person name="Sano R."/>
            <person name="Sawa S."/>
            <person name="Schmid M.W."/>
            <person name="Shirakawa M."/>
            <person name="Solano R."/>
            <person name="Spunde A."/>
            <person name="Suetsugu N."/>
            <person name="Sugano S."/>
            <person name="Sugiyama A."/>
            <person name="Sun R."/>
            <person name="Suzuki Y."/>
            <person name="Takenaka M."/>
            <person name="Takezawa D."/>
            <person name="Tomogane H."/>
            <person name="Tsuzuki M."/>
            <person name="Ueda T."/>
            <person name="Umeda M."/>
            <person name="Ward J.M."/>
            <person name="Watanabe Y."/>
            <person name="Yazaki K."/>
            <person name="Yokoyama R."/>
            <person name="Yoshitake Y."/>
            <person name="Yotsui I."/>
            <person name="Zachgo S."/>
            <person name="Schmutz J."/>
        </authorList>
    </citation>
    <scope>NUCLEOTIDE SEQUENCE [LARGE SCALE GENOMIC DNA]</scope>
    <source>
        <strain evidence="2">Tak-1</strain>
    </source>
</reference>
<protein>
    <submittedName>
        <fullName evidence="1">Uncharacterized protein</fullName>
    </submittedName>
</protein>
<gene>
    <name evidence="1" type="ORF">MARPO_0144s0010</name>
</gene>
<dbReference type="Gramene" id="Mp6g17050.1">
    <property type="protein sequence ID" value="Mp6g17050.1.cds1"/>
    <property type="gene ID" value="Mp6g17050"/>
</dbReference>
<name>A0A2R6W606_MARPO</name>
<accession>A0A2R6W606</accession>
<proteinExistence type="predicted"/>
<evidence type="ECO:0000313" key="1">
    <source>
        <dbReference type="EMBL" id="PTQ29291.1"/>
    </source>
</evidence>
<evidence type="ECO:0000313" key="2">
    <source>
        <dbReference type="Proteomes" id="UP000244005"/>
    </source>
</evidence>
<dbReference type="EMBL" id="KZ772814">
    <property type="protein sequence ID" value="PTQ29291.1"/>
    <property type="molecule type" value="Genomic_DNA"/>
</dbReference>
<organism evidence="1 2">
    <name type="scientific">Marchantia polymorpha</name>
    <name type="common">Common liverwort</name>
    <name type="synonym">Marchantia aquatica</name>
    <dbReference type="NCBI Taxonomy" id="3197"/>
    <lineage>
        <taxon>Eukaryota</taxon>
        <taxon>Viridiplantae</taxon>
        <taxon>Streptophyta</taxon>
        <taxon>Embryophyta</taxon>
        <taxon>Marchantiophyta</taxon>
        <taxon>Marchantiopsida</taxon>
        <taxon>Marchantiidae</taxon>
        <taxon>Marchantiales</taxon>
        <taxon>Marchantiaceae</taxon>
        <taxon>Marchantia</taxon>
    </lineage>
</organism>